<dbReference type="GO" id="GO:0005634">
    <property type="term" value="C:nucleus"/>
    <property type="evidence" value="ECO:0007669"/>
    <property type="project" value="UniProtKB-SubCell"/>
</dbReference>
<evidence type="ECO:0000256" key="5">
    <source>
        <dbReference type="ARBA" id="ARBA00023242"/>
    </source>
</evidence>
<organism evidence="7 8">
    <name type="scientific">Asbolus verrucosus</name>
    <name type="common">Desert ironclad beetle</name>
    <dbReference type="NCBI Taxonomy" id="1661398"/>
    <lineage>
        <taxon>Eukaryota</taxon>
        <taxon>Metazoa</taxon>
        <taxon>Ecdysozoa</taxon>
        <taxon>Arthropoda</taxon>
        <taxon>Hexapoda</taxon>
        <taxon>Insecta</taxon>
        <taxon>Pterygota</taxon>
        <taxon>Neoptera</taxon>
        <taxon>Endopterygota</taxon>
        <taxon>Coleoptera</taxon>
        <taxon>Polyphaga</taxon>
        <taxon>Cucujiformia</taxon>
        <taxon>Tenebrionidae</taxon>
        <taxon>Pimeliinae</taxon>
        <taxon>Asbolus</taxon>
    </lineage>
</organism>
<feature type="region of interest" description="Disordered" evidence="6">
    <location>
        <begin position="1"/>
        <end position="109"/>
    </location>
</feature>
<evidence type="ECO:0000256" key="3">
    <source>
        <dbReference type="ARBA" id="ARBA00023125"/>
    </source>
</evidence>
<protein>
    <submittedName>
        <fullName evidence="7">Spc7 N domain containing protein</fullName>
    </submittedName>
</protein>
<gene>
    <name evidence="7" type="ORF">BDFB_011387</name>
</gene>
<dbReference type="AlphaFoldDB" id="A0A482VLB3"/>
<dbReference type="EMBL" id="QDEB01087735">
    <property type="protein sequence ID" value="RZC33565.1"/>
    <property type="molecule type" value="Genomic_DNA"/>
</dbReference>
<evidence type="ECO:0000256" key="6">
    <source>
        <dbReference type="SAM" id="MobiDB-lite"/>
    </source>
</evidence>
<dbReference type="GO" id="GO:0000978">
    <property type="term" value="F:RNA polymerase II cis-regulatory region sequence-specific DNA binding"/>
    <property type="evidence" value="ECO:0007669"/>
    <property type="project" value="TreeGrafter"/>
</dbReference>
<evidence type="ECO:0000256" key="2">
    <source>
        <dbReference type="ARBA" id="ARBA00022473"/>
    </source>
</evidence>
<keyword evidence="3" id="KW-0238">DNA-binding</keyword>
<dbReference type="STRING" id="1661398.A0A482VLB3"/>
<dbReference type="PANTHER" id="PTHR45793:SF5">
    <property type="entry name" value="HOMEOTIC PROTEIN OCELLILESS"/>
    <property type="match status" value="1"/>
</dbReference>
<keyword evidence="4" id="KW-0371">Homeobox</keyword>
<evidence type="ECO:0000313" key="8">
    <source>
        <dbReference type="Proteomes" id="UP000292052"/>
    </source>
</evidence>
<proteinExistence type="predicted"/>
<feature type="compositionally biased region" description="Polar residues" evidence="6">
    <location>
        <begin position="84"/>
        <end position="95"/>
    </location>
</feature>
<feature type="compositionally biased region" description="Low complexity" evidence="6">
    <location>
        <begin position="24"/>
        <end position="64"/>
    </location>
</feature>
<reference evidence="7 8" key="1">
    <citation type="submission" date="2017-03" db="EMBL/GenBank/DDBJ databases">
        <title>Genome of the blue death feigning beetle - Asbolus verrucosus.</title>
        <authorList>
            <person name="Rider S.D."/>
        </authorList>
    </citation>
    <scope>NUCLEOTIDE SEQUENCE [LARGE SCALE GENOMIC DNA]</scope>
    <source>
        <strain evidence="7">Butters</strain>
        <tissue evidence="7">Head and leg muscle</tissue>
    </source>
</reference>
<dbReference type="GO" id="GO:0000981">
    <property type="term" value="F:DNA-binding transcription factor activity, RNA polymerase II-specific"/>
    <property type="evidence" value="ECO:0007669"/>
    <property type="project" value="TreeGrafter"/>
</dbReference>
<dbReference type="PANTHER" id="PTHR45793">
    <property type="entry name" value="HOMEOBOX PROTEIN"/>
    <property type="match status" value="1"/>
</dbReference>
<feature type="compositionally biased region" description="Basic residues" evidence="6">
    <location>
        <begin position="1"/>
        <end position="20"/>
    </location>
</feature>
<keyword evidence="5" id="KW-0539">Nucleus</keyword>
<evidence type="ECO:0000313" key="7">
    <source>
        <dbReference type="EMBL" id="RZC33565.1"/>
    </source>
</evidence>
<comment type="caution">
    <text evidence="7">The sequence shown here is derived from an EMBL/GenBank/DDBJ whole genome shotgun (WGS) entry which is preliminary data.</text>
</comment>
<sequence length="204" mass="22163">VWFKNRRAKCRQQLQHHNKTTARAATSPAKVKASKSSPAPAPRAVSTPTGIPTPSTSASPPTVSIKKESPHQIQSYRPAGNITPHGSNASSLITTPSPPMTPGSNPSLSYQHEYNSFNWPANGHGHNSSPHNYYAQNYAPAYYGQMQPDYLNAQNTQNHMQAVNNMTGTYQMTGYGAMGMTAPHPQNFGPRHPSDCSLEFSNMA</sequence>
<accession>A0A482VLB3</accession>
<keyword evidence="2" id="KW-0217">Developmental protein</keyword>
<evidence type="ECO:0000256" key="1">
    <source>
        <dbReference type="ARBA" id="ARBA00004123"/>
    </source>
</evidence>
<dbReference type="OrthoDB" id="6159439at2759"/>
<dbReference type="Proteomes" id="UP000292052">
    <property type="component" value="Unassembled WGS sequence"/>
</dbReference>
<name>A0A482VLB3_ASBVE</name>
<feature type="non-terminal residue" evidence="7">
    <location>
        <position position="1"/>
    </location>
</feature>
<comment type="subcellular location">
    <subcellularLocation>
        <location evidence="1">Nucleus</location>
    </subcellularLocation>
</comment>
<evidence type="ECO:0000256" key="4">
    <source>
        <dbReference type="ARBA" id="ARBA00023155"/>
    </source>
</evidence>
<keyword evidence="8" id="KW-1185">Reference proteome</keyword>